<feature type="transmembrane region" description="Helical" evidence="2">
    <location>
        <begin position="12"/>
        <end position="33"/>
    </location>
</feature>
<keyword evidence="4" id="KW-1185">Reference proteome</keyword>
<evidence type="ECO:0000256" key="1">
    <source>
        <dbReference type="SAM" id="MobiDB-lite"/>
    </source>
</evidence>
<evidence type="ECO:0008006" key="5">
    <source>
        <dbReference type="Google" id="ProtNLM"/>
    </source>
</evidence>
<accession>A0ABP6IPL2</accession>
<keyword evidence="2" id="KW-0812">Transmembrane</keyword>
<proteinExistence type="predicted"/>
<dbReference type="EMBL" id="BAAAVI010000066">
    <property type="protein sequence ID" value="GAA2899740.1"/>
    <property type="molecule type" value="Genomic_DNA"/>
</dbReference>
<comment type="caution">
    <text evidence="3">The sequence shown here is derived from an EMBL/GenBank/DDBJ whole genome shotgun (WGS) entry which is preliminary data.</text>
</comment>
<reference evidence="4" key="1">
    <citation type="journal article" date="2019" name="Int. J. Syst. Evol. Microbiol.">
        <title>The Global Catalogue of Microorganisms (GCM) 10K type strain sequencing project: providing services to taxonomists for standard genome sequencing and annotation.</title>
        <authorList>
            <consortium name="The Broad Institute Genomics Platform"/>
            <consortium name="The Broad Institute Genome Sequencing Center for Infectious Disease"/>
            <person name="Wu L."/>
            <person name="Ma J."/>
        </authorList>
    </citation>
    <scope>NUCLEOTIDE SEQUENCE [LARGE SCALE GENOMIC DNA]</scope>
    <source>
        <strain evidence="4">JCM 6242</strain>
    </source>
</reference>
<feature type="compositionally biased region" description="Polar residues" evidence="1">
    <location>
        <begin position="80"/>
        <end position="89"/>
    </location>
</feature>
<sequence>MTAAAGTRTGMFVRRAAVAFAAGLAMGAVYWVLGVASPAPPLLGLTGLLGIVLGERAATAARSRLARHRAARSTDPGPSGSRTDQGNAP</sequence>
<dbReference type="InterPro" id="IPR020017">
    <property type="entry name" value="XapX_domain"/>
</dbReference>
<keyword evidence="2" id="KW-0472">Membrane</keyword>
<feature type="transmembrane region" description="Helical" evidence="2">
    <location>
        <begin position="39"/>
        <end position="59"/>
    </location>
</feature>
<dbReference type="InterPro" id="IPR009872">
    <property type="entry name" value="DUF1427"/>
</dbReference>
<protein>
    <recommendedName>
        <fullName evidence="5">XapX domain-containing protein</fullName>
    </recommendedName>
</protein>
<keyword evidence="2" id="KW-1133">Transmembrane helix</keyword>
<gene>
    <name evidence="3" type="ORF">GCM10010517_65290</name>
</gene>
<dbReference type="Pfam" id="PF07235">
    <property type="entry name" value="DUF1427"/>
    <property type="match status" value="1"/>
</dbReference>
<name>A0ABP6IPL2_9ACTN</name>
<dbReference type="Proteomes" id="UP001500831">
    <property type="component" value="Unassembled WGS sequence"/>
</dbReference>
<evidence type="ECO:0000313" key="4">
    <source>
        <dbReference type="Proteomes" id="UP001500831"/>
    </source>
</evidence>
<dbReference type="NCBIfam" id="TIGR03510">
    <property type="entry name" value="XapX"/>
    <property type="match status" value="1"/>
</dbReference>
<evidence type="ECO:0000256" key="2">
    <source>
        <dbReference type="SAM" id="Phobius"/>
    </source>
</evidence>
<organism evidence="3 4">
    <name type="scientific">Streptosporangium fragile</name>
    <dbReference type="NCBI Taxonomy" id="46186"/>
    <lineage>
        <taxon>Bacteria</taxon>
        <taxon>Bacillati</taxon>
        <taxon>Actinomycetota</taxon>
        <taxon>Actinomycetes</taxon>
        <taxon>Streptosporangiales</taxon>
        <taxon>Streptosporangiaceae</taxon>
        <taxon>Streptosporangium</taxon>
    </lineage>
</organism>
<evidence type="ECO:0000313" key="3">
    <source>
        <dbReference type="EMBL" id="GAA2899740.1"/>
    </source>
</evidence>
<feature type="region of interest" description="Disordered" evidence="1">
    <location>
        <begin position="64"/>
        <end position="89"/>
    </location>
</feature>